<protein>
    <submittedName>
        <fullName evidence="3">NAD(P)H-binding protein</fullName>
    </submittedName>
</protein>
<accession>A0A7D5KXK0</accession>
<evidence type="ECO:0000313" key="4">
    <source>
        <dbReference type="Proteomes" id="UP000509750"/>
    </source>
</evidence>
<dbReference type="GO" id="GO:0004029">
    <property type="term" value="F:aldehyde dehydrogenase (NAD+) activity"/>
    <property type="evidence" value="ECO:0007669"/>
    <property type="project" value="TreeGrafter"/>
</dbReference>
<dbReference type="RefSeq" id="WP_179169933.1">
    <property type="nucleotide sequence ID" value="NZ_CP058529.1"/>
</dbReference>
<dbReference type="KEGG" id="halg:HUG10_12725"/>
<dbReference type="PANTHER" id="PTHR48079">
    <property type="entry name" value="PROTEIN YEEZ"/>
    <property type="match status" value="1"/>
</dbReference>
<dbReference type="SUPFAM" id="SSF51735">
    <property type="entry name" value="NAD(P)-binding Rossmann-fold domains"/>
    <property type="match status" value="1"/>
</dbReference>
<feature type="region of interest" description="Disordered" evidence="1">
    <location>
        <begin position="308"/>
        <end position="327"/>
    </location>
</feature>
<evidence type="ECO:0000313" key="3">
    <source>
        <dbReference type="EMBL" id="QLG28358.1"/>
    </source>
</evidence>
<name>A0A7D5KXK0_9EURY</name>
<sequence length="327" mass="34425">MRVLVTGATGFVGSRLVPQLLAAGHEITVLVRDAADYDAPEGVRVLEGDLLEPGSVRLLAGPGETSGQPLGRLLAALDVEAAYYLVHSMRAGADVAERDRDAARTFAAAADEAGVDRVVYLGGLGEAGEESELPRSLAARREVESALADGEYDLTTLRTGLVVGEGGAGFEMLRQLAARHSLIVAPRWVRTECRPIAIDDVVAYLVGVLDAADTAGGSYEIGGPETASYGEILRRTREELGGRLYAIPVPVFSPRLSSSWVALATDVDASVVRPLVDGLRAPMVVTDDDIREHVPVPLTPVDEALREALGGTREGDPVEAPTAVAED</sequence>
<dbReference type="InterPro" id="IPR051783">
    <property type="entry name" value="NAD(P)-dependent_oxidoreduct"/>
</dbReference>
<dbReference type="PANTHER" id="PTHR48079:SF6">
    <property type="entry name" value="NAD(P)-BINDING DOMAIN-CONTAINING PROTEIN-RELATED"/>
    <property type="match status" value="1"/>
</dbReference>
<proteinExistence type="predicted"/>
<reference evidence="3 4" key="1">
    <citation type="submission" date="2020-07" db="EMBL/GenBank/DDBJ databases">
        <title>Gai3-2, isolated from salt lake.</title>
        <authorList>
            <person name="Cui H."/>
            <person name="Shi X."/>
        </authorList>
    </citation>
    <scope>NUCLEOTIDE SEQUENCE [LARGE SCALE GENOMIC DNA]</scope>
    <source>
        <strain evidence="3 4">Gai3-2</strain>
    </source>
</reference>
<gene>
    <name evidence="3" type="ORF">HUG10_12725</name>
</gene>
<dbReference type="GO" id="GO:0005737">
    <property type="term" value="C:cytoplasm"/>
    <property type="evidence" value="ECO:0007669"/>
    <property type="project" value="TreeGrafter"/>
</dbReference>
<dbReference type="EMBL" id="CP058529">
    <property type="protein sequence ID" value="QLG28358.1"/>
    <property type="molecule type" value="Genomic_DNA"/>
</dbReference>
<dbReference type="Proteomes" id="UP000509750">
    <property type="component" value="Chromosome"/>
</dbReference>
<evidence type="ECO:0000256" key="1">
    <source>
        <dbReference type="SAM" id="MobiDB-lite"/>
    </source>
</evidence>
<organism evidence="3 4">
    <name type="scientific">Halorarum halophilum</name>
    <dbReference type="NCBI Taxonomy" id="2743090"/>
    <lineage>
        <taxon>Archaea</taxon>
        <taxon>Methanobacteriati</taxon>
        <taxon>Methanobacteriota</taxon>
        <taxon>Stenosarchaea group</taxon>
        <taxon>Halobacteria</taxon>
        <taxon>Halobacteriales</taxon>
        <taxon>Haloferacaceae</taxon>
        <taxon>Halorarum</taxon>
    </lineage>
</organism>
<dbReference type="AlphaFoldDB" id="A0A7D5KXK0"/>
<feature type="domain" description="NAD(P)-binding" evidence="2">
    <location>
        <begin position="7"/>
        <end position="167"/>
    </location>
</feature>
<evidence type="ECO:0000259" key="2">
    <source>
        <dbReference type="Pfam" id="PF13460"/>
    </source>
</evidence>
<dbReference type="Pfam" id="PF13460">
    <property type="entry name" value="NAD_binding_10"/>
    <property type="match status" value="1"/>
</dbReference>
<dbReference type="OrthoDB" id="358920at2157"/>
<dbReference type="GeneID" id="56029712"/>
<dbReference type="Gene3D" id="3.40.50.720">
    <property type="entry name" value="NAD(P)-binding Rossmann-like Domain"/>
    <property type="match status" value="1"/>
</dbReference>
<dbReference type="InterPro" id="IPR036291">
    <property type="entry name" value="NAD(P)-bd_dom_sf"/>
</dbReference>
<dbReference type="InterPro" id="IPR016040">
    <property type="entry name" value="NAD(P)-bd_dom"/>
</dbReference>
<keyword evidence="4" id="KW-1185">Reference proteome</keyword>